<gene>
    <name evidence="7" type="ORF">PEB0149_018010</name>
</gene>
<evidence type="ECO:0000256" key="1">
    <source>
        <dbReference type="ARBA" id="ARBA00004651"/>
    </source>
</evidence>
<evidence type="ECO:0000256" key="4">
    <source>
        <dbReference type="ARBA" id="ARBA00022989"/>
    </source>
</evidence>
<dbReference type="PANTHER" id="PTHR30086">
    <property type="entry name" value="ARGININE EXPORTER PROTEIN ARGO"/>
    <property type="match status" value="1"/>
</dbReference>
<dbReference type="Proteomes" id="UP000187344">
    <property type="component" value="Unassembled WGS sequence"/>
</dbReference>
<comment type="subcellular location">
    <subcellularLocation>
        <location evidence="1">Cell membrane</location>
        <topology evidence="1">Multi-pass membrane protein</topology>
    </subcellularLocation>
</comment>
<feature type="transmembrane region" description="Helical" evidence="6">
    <location>
        <begin position="12"/>
        <end position="30"/>
    </location>
</feature>
<dbReference type="Pfam" id="PF01810">
    <property type="entry name" value="LysE"/>
    <property type="match status" value="1"/>
</dbReference>
<feature type="transmembrane region" description="Helical" evidence="6">
    <location>
        <begin position="42"/>
        <end position="66"/>
    </location>
</feature>
<keyword evidence="4 6" id="KW-1133">Transmembrane helix</keyword>
<evidence type="ECO:0000256" key="5">
    <source>
        <dbReference type="ARBA" id="ARBA00023136"/>
    </source>
</evidence>
<keyword evidence="3 6" id="KW-0812">Transmembrane</keyword>
<feature type="transmembrane region" description="Helical" evidence="6">
    <location>
        <begin position="118"/>
        <end position="144"/>
    </location>
</feature>
<name>A0A1R0FBQ7_9HYPH</name>
<dbReference type="GO" id="GO:0005886">
    <property type="term" value="C:plasma membrane"/>
    <property type="evidence" value="ECO:0007669"/>
    <property type="project" value="UniProtKB-SubCell"/>
</dbReference>
<keyword evidence="8" id="KW-1185">Reference proteome</keyword>
<dbReference type="PANTHER" id="PTHR30086:SF20">
    <property type="entry name" value="ARGININE EXPORTER PROTEIN ARGO-RELATED"/>
    <property type="match status" value="1"/>
</dbReference>
<dbReference type="AlphaFoldDB" id="A0A1R0FBQ7"/>
<proteinExistence type="predicted"/>
<evidence type="ECO:0000256" key="2">
    <source>
        <dbReference type="ARBA" id="ARBA00022475"/>
    </source>
</evidence>
<dbReference type="OrthoDB" id="9807053at2"/>
<evidence type="ECO:0000256" key="3">
    <source>
        <dbReference type="ARBA" id="ARBA00022692"/>
    </source>
</evidence>
<dbReference type="EMBL" id="LXYT01000001">
    <property type="protein sequence ID" value="OLY44332.1"/>
    <property type="molecule type" value="Genomic_DNA"/>
</dbReference>
<accession>A0A1R0FBQ7</accession>
<comment type="caution">
    <text evidence="7">The sequence shown here is derived from an EMBL/GenBank/DDBJ whole genome shotgun (WGS) entry which is preliminary data.</text>
</comment>
<dbReference type="InterPro" id="IPR001123">
    <property type="entry name" value="LeuE-type"/>
</dbReference>
<dbReference type="PIRSF" id="PIRSF006324">
    <property type="entry name" value="LeuE"/>
    <property type="match status" value="1"/>
</dbReference>
<evidence type="ECO:0000256" key="6">
    <source>
        <dbReference type="SAM" id="Phobius"/>
    </source>
</evidence>
<keyword evidence="5 6" id="KW-0472">Membrane</keyword>
<evidence type="ECO:0000313" key="7">
    <source>
        <dbReference type="EMBL" id="OLY44332.1"/>
    </source>
</evidence>
<keyword evidence="2" id="KW-1003">Cell membrane</keyword>
<feature type="transmembrane region" description="Helical" evidence="6">
    <location>
        <begin position="72"/>
        <end position="90"/>
    </location>
</feature>
<reference evidence="7 8" key="1">
    <citation type="submission" date="2016-12" db="EMBL/GenBank/DDBJ databases">
        <title>Comparative genomics of Bartonella apis.</title>
        <authorList>
            <person name="Engel P."/>
        </authorList>
    </citation>
    <scope>NUCLEOTIDE SEQUENCE [LARGE SCALE GENOMIC DNA]</scope>
    <source>
        <strain evidence="7 8">PEB0149</strain>
    </source>
</reference>
<dbReference type="RefSeq" id="WP_075869912.1">
    <property type="nucleotide sequence ID" value="NZ_LXYT01000001.1"/>
</dbReference>
<dbReference type="GO" id="GO:0015171">
    <property type="term" value="F:amino acid transmembrane transporter activity"/>
    <property type="evidence" value="ECO:0007669"/>
    <property type="project" value="TreeGrafter"/>
</dbReference>
<sequence>MAPYFVEWSTLMAVFAIAAITPGADFALILRQSLVHGREAAFATAFGIGAALLFHVSYTILGLGLLISKSLILFNVVKWLGVLYLLYIGIKSITSRGIGGEKNENGKSRKIRQSLKKAFFAGFTVNALNPKAVFFFLSIFSTFVAPVTPIAVKFCYGLSMSALLIGWFVLVGIFMTTPAIRSLYQRAAKWIDRLCGAVFIAFSIRLMFQKAS</sequence>
<evidence type="ECO:0000313" key="8">
    <source>
        <dbReference type="Proteomes" id="UP000187344"/>
    </source>
</evidence>
<organism evidence="7 8">
    <name type="scientific">Bartonella apis</name>
    <dbReference type="NCBI Taxonomy" id="1686310"/>
    <lineage>
        <taxon>Bacteria</taxon>
        <taxon>Pseudomonadati</taxon>
        <taxon>Pseudomonadota</taxon>
        <taxon>Alphaproteobacteria</taxon>
        <taxon>Hyphomicrobiales</taxon>
        <taxon>Bartonellaceae</taxon>
        <taxon>Bartonella</taxon>
    </lineage>
</organism>
<feature type="transmembrane region" description="Helical" evidence="6">
    <location>
        <begin position="156"/>
        <end position="178"/>
    </location>
</feature>
<protein>
    <submittedName>
        <fullName evidence="7">Resistance to homoserine/threonine (RhtB) family protein</fullName>
    </submittedName>
</protein>